<keyword evidence="1" id="KW-0472">Membrane</keyword>
<feature type="transmembrane region" description="Helical" evidence="1">
    <location>
        <begin position="102"/>
        <end position="122"/>
    </location>
</feature>
<feature type="transmembrane region" description="Helical" evidence="1">
    <location>
        <begin position="71"/>
        <end position="90"/>
    </location>
</feature>
<gene>
    <name evidence="2" type="ORF">FHS02_005347</name>
</gene>
<comment type="caution">
    <text evidence="2">The sequence shown here is derived from an EMBL/GenBank/DDBJ whole genome shotgun (WGS) entry which is preliminary data.</text>
</comment>
<feature type="transmembrane region" description="Helical" evidence="1">
    <location>
        <begin position="9"/>
        <end position="27"/>
    </location>
</feature>
<proteinExistence type="predicted"/>
<keyword evidence="1" id="KW-0812">Transmembrane</keyword>
<organism evidence="2 3">
    <name type="scientific">Pseudoduganella umbonata</name>
    <dbReference type="NCBI Taxonomy" id="864828"/>
    <lineage>
        <taxon>Bacteria</taxon>
        <taxon>Pseudomonadati</taxon>
        <taxon>Pseudomonadota</taxon>
        <taxon>Betaproteobacteria</taxon>
        <taxon>Burkholderiales</taxon>
        <taxon>Oxalobacteraceae</taxon>
        <taxon>Telluria group</taxon>
        <taxon>Pseudoduganella</taxon>
    </lineage>
</organism>
<evidence type="ECO:0000313" key="2">
    <source>
        <dbReference type="EMBL" id="MBB3224482.1"/>
    </source>
</evidence>
<reference evidence="2 3" key="1">
    <citation type="submission" date="2020-08" db="EMBL/GenBank/DDBJ databases">
        <title>Genomic Encyclopedia of Type Strains, Phase III (KMG-III): the genomes of soil and plant-associated and newly described type strains.</title>
        <authorList>
            <person name="Whitman W."/>
        </authorList>
    </citation>
    <scope>NUCLEOTIDE SEQUENCE [LARGE SCALE GENOMIC DNA]</scope>
    <source>
        <strain evidence="2 3">CECT 7753</strain>
    </source>
</reference>
<sequence length="194" mass="21989">MHSSKLRRRYIAVTPFAILHVWLQIFLDGSPLLSAGVTLVQLAGVFFGGMPGSLNWLIFSREPRLIPNRRSWDNAMHWFIIISMGAWALLGNSLSEEFLPLSSSFLFFIYATAKFGCSYVGCCGWNENVGSQRILRELTSLQIIESSLAFVAGIIVILWVLICGAEENPIRFYLAAICVHMFMREIFTSERMRD</sequence>
<accession>A0A7W5EGS5</accession>
<dbReference type="Proteomes" id="UP000584325">
    <property type="component" value="Unassembled WGS sequence"/>
</dbReference>
<evidence type="ECO:0000256" key="1">
    <source>
        <dbReference type="SAM" id="Phobius"/>
    </source>
</evidence>
<keyword evidence="1" id="KW-1133">Transmembrane helix</keyword>
<feature type="transmembrane region" description="Helical" evidence="1">
    <location>
        <begin position="39"/>
        <end position="59"/>
    </location>
</feature>
<protein>
    <submittedName>
        <fullName evidence="2">Uncharacterized protein</fullName>
    </submittedName>
</protein>
<dbReference type="AlphaFoldDB" id="A0A7W5EGS5"/>
<feature type="transmembrane region" description="Helical" evidence="1">
    <location>
        <begin position="143"/>
        <end position="162"/>
    </location>
</feature>
<name>A0A7W5EGS5_9BURK</name>
<evidence type="ECO:0000313" key="3">
    <source>
        <dbReference type="Proteomes" id="UP000584325"/>
    </source>
</evidence>
<feature type="transmembrane region" description="Helical" evidence="1">
    <location>
        <begin position="168"/>
        <end position="187"/>
    </location>
</feature>
<dbReference type="EMBL" id="JACHXS010000013">
    <property type="protein sequence ID" value="MBB3224482.1"/>
    <property type="molecule type" value="Genomic_DNA"/>
</dbReference>